<keyword evidence="2" id="KW-1185">Reference proteome</keyword>
<organism evidence="1 2">
    <name type="scientific">Frondihabitans sucicola</name>
    <dbReference type="NCBI Taxonomy" id="1268041"/>
    <lineage>
        <taxon>Bacteria</taxon>
        <taxon>Bacillati</taxon>
        <taxon>Actinomycetota</taxon>
        <taxon>Actinomycetes</taxon>
        <taxon>Micrococcales</taxon>
        <taxon>Microbacteriaceae</taxon>
        <taxon>Frondihabitans</taxon>
    </lineage>
</organism>
<evidence type="ECO:0000313" key="2">
    <source>
        <dbReference type="Proteomes" id="UP001321486"/>
    </source>
</evidence>
<dbReference type="RefSeq" id="WP_286347084.1">
    <property type="nucleotide sequence ID" value="NZ_AP027733.1"/>
</dbReference>
<keyword evidence="1" id="KW-0614">Plasmid</keyword>
<gene>
    <name evidence="1" type="ORF">GCM10025867_50410</name>
</gene>
<proteinExistence type="predicted"/>
<dbReference type="Proteomes" id="UP001321486">
    <property type="component" value="Plasmid pNBRC108728a"/>
</dbReference>
<name>A0ABM8GWD8_9MICO</name>
<geneLocation type="plasmid" evidence="1 2">
    <name>pNBRC108728a</name>
</geneLocation>
<protein>
    <submittedName>
        <fullName evidence="1">Uncharacterized protein</fullName>
    </submittedName>
</protein>
<evidence type="ECO:0000313" key="1">
    <source>
        <dbReference type="EMBL" id="BDZ52800.1"/>
    </source>
</evidence>
<dbReference type="EMBL" id="AP027733">
    <property type="protein sequence ID" value="BDZ52800.1"/>
    <property type="molecule type" value="Genomic_DNA"/>
</dbReference>
<reference evidence="2" key="1">
    <citation type="journal article" date="2019" name="Int. J. Syst. Evol. Microbiol.">
        <title>The Global Catalogue of Microorganisms (GCM) 10K type strain sequencing project: providing services to taxonomists for standard genome sequencing and annotation.</title>
        <authorList>
            <consortium name="The Broad Institute Genomics Platform"/>
            <consortium name="The Broad Institute Genome Sequencing Center for Infectious Disease"/>
            <person name="Wu L."/>
            <person name="Ma J."/>
        </authorList>
    </citation>
    <scope>NUCLEOTIDE SEQUENCE [LARGE SCALE GENOMIC DNA]</scope>
    <source>
        <strain evidence="2">NBRC 108728</strain>
    </source>
</reference>
<accession>A0ABM8GWD8</accession>
<sequence>MAFYAALNAITWGRNSGGVIWYNSEYNEGQTGASFGGGDRISNHYGPLGEAAHDAHLGYLIAR</sequence>